<feature type="compositionally biased region" description="Polar residues" evidence="1">
    <location>
        <begin position="413"/>
        <end position="422"/>
    </location>
</feature>
<feature type="compositionally biased region" description="Gly residues" evidence="1">
    <location>
        <begin position="787"/>
        <end position="802"/>
    </location>
</feature>
<evidence type="ECO:0000256" key="1">
    <source>
        <dbReference type="SAM" id="MobiDB-lite"/>
    </source>
</evidence>
<feature type="compositionally biased region" description="Polar residues" evidence="1">
    <location>
        <begin position="337"/>
        <end position="349"/>
    </location>
</feature>
<feature type="compositionally biased region" description="Polar residues" evidence="1">
    <location>
        <begin position="682"/>
        <end position="702"/>
    </location>
</feature>
<organism evidence="3 4">
    <name type="scientific">Gnomoniopsis smithogilvyi</name>
    <dbReference type="NCBI Taxonomy" id="1191159"/>
    <lineage>
        <taxon>Eukaryota</taxon>
        <taxon>Fungi</taxon>
        <taxon>Dikarya</taxon>
        <taxon>Ascomycota</taxon>
        <taxon>Pezizomycotina</taxon>
        <taxon>Sordariomycetes</taxon>
        <taxon>Sordariomycetidae</taxon>
        <taxon>Diaporthales</taxon>
        <taxon>Gnomoniaceae</taxon>
        <taxon>Gnomoniopsis</taxon>
    </lineage>
</organism>
<evidence type="ECO:0000313" key="3">
    <source>
        <dbReference type="EMBL" id="KAJ4385732.1"/>
    </source>
</evidence>
<gene>
    <name evidence="3" type="ORF">N0V93_010162</name>
</gene>
<keyword evidence="4" id="KW-1185">Reference proteome</keyword>
<feature type="domain" description="DUF7082" evidence="2">
    <location>
        <begin position="467"/>
        <end position="622"/>
    </location>
</feature>
<dbReference type="PANTHER" id="PTHR39463:SF1">
    <property type="entry name" value="MEDUSA"/>
    <property type="match status" value="1"/>
</dbReference>
<dbReference type="EMBL" id="JAPEVB010000007">
    <property type="protein sequence ID" value="KAJ4385732.1"/>
    <property type="molecule type" value="Genomic_DNA"/>
</dbReference>
<dbReference type="Pfam" id="PF23305">
    <property type="entry name" value="DUF7082"/>
    <property type="match status" value="1"/>
</dbReference>
<feature type="compositionally biased region" description="Polar residues" evidence="1">
    <location>
        <begin position="628"/>
        <end position="637"/>
    </location>
</feature>
<dbReference type="GO" id="GO:0005634">
    <property type="term" value="C:nucleus"/>
    <property type="evidence" value="ECO:0007669"/>
    <property type="project" value="TreeGrafter"/>
</dbReference>
<dbReference type="InterPro" id="IPR055509">
    <property type="entry name" value="DUF7082"/>
</dbReference>
<feature type="region of interest" description="Disordered" evidence="1">
    <location>
        <begin position="628"/>
        <end position="770"/>
    </location>
</feature>
<reference evidence="3" key="1">
    <citation type="submission" date="2022-10" db="EMBL/GenBank/DDBJ databases">
        <title>Tapping the CABI collections for fungal endophytes: first genome assemblies for Collariella, Neodidymelliopsis, Ascochyta clinopodiicola, Didymella pomorum, Didymosphaeria variabile, Neocosmospora piperis and Neocucurbitaria cava.</title>
        <authorList>
            <person name="Hill R."/>
        </authorList>
    </citation>
    <scope>NUCLEOTIDE SEQUENCE</scope>
    <source>
        <strain evidence="3">IMI 355082</strain>
    </source>
</reference>
<feature type="region of interest" description="Disordered" evidence="1">
    <location>
        <begin position="254"/>
        <end position="349"/>
    </location>
</feature>
<sequence length="808" mass="86784">MSALKLDQPLYKLFEPGYHPQRPIIVDSDALESPDTVTLRYEEEAAVRANGGGGDLRGGSSPDLLPMAAYKPHPPQMHGYSESPYSQYSPQNVPQAHLQQQTENASQMNQIAYAANNAAVAANSQNAYNFNLAPAGFTCQGCQPSAGPSGTKIQLRISGHYDIMSLASTTPYAWVLFGNAAQKSPAQILKESQDASGSCSYRVTVDAPPFMLTNWQTTSSVPLTISIESADGNELTRIGSAASFTYTDAAGGAADLSQGAACPPDDSITRRSTTRSPPSHEHETSVIQVNSPPSLTVRTSATTSPTAEHLPGAHQLSQHHHDDAATNTYGYPPGGVASTQTQLQVQSAQPTTNYGAAAGYNPSNDTMLHAYRTSNYAQHHPHHYQRSPTSLRSPHHGLGTWATYGGLDGRGSGYSSSHTQITRPGLQPSLPIPSGGPPTLVRTTSLPQGNPSMGLGGAYNPFAQHHKAILHIQGNMESMAVNWDQEEWENKRRIVMFKKSQSGSRLNASFRPVPVNERPPNNIYVSCIWWEEKQECFVTSVDTIHLLEQLVAAPNRFTVEEKNRIRRNLEGFKPLTVSKGKADSEDFFKVIMGFGNPKPRNIEKDVKVFPWKVLGPALKKIISKYSASPSSQVPQSTHHPHLLTPVSVSSNYGLPPTPTTATDPSSASGYISNTGLGHHASLQESMPSPRSLTGGMHSSSWGAYSGRDVSRAMSPSGGLKTASPTHNSNMRLSSLSSAYDTRSSQSGVSSHYGLPSQSSHQGLPATQQSHTGRWDYSVNAISDTTGTYGGNRGGYEYGGYGDGTSQRA</sequence>
<accession>A0A9W8YJC7</accession>
<feature type="compositionally biased region" description="Polar residues" evidence="1">
    <location>
        <begin position="285"/>
        <end position="306"/>
    </location>
</feature>
<evidence type="ECO:0000313" key="4">
    <source>
        <dbReference type="Proteomes" id="UP001140453"/>
    </source>
</evidence>
<dbReference type="Proteomes" id="UP001140453">
    <property type="component" value="Unassembled WGS sequence"/>
</dbReference>
<feature type="compositionally biased region" description="Low complexity" evidence="1">
    <location>
        <begin position="659"/>
        <end position="668"/>
    </location>
</feature>
<comment type="caution">
    <text evidence="3">The sequence shown here is derived from an EMBL/GenBank/DDBJ whole genome shotgun (WGS) entry which is preliminary data.</text>
</comment>
<feature type="region of interest" description="Disordered" evidence="1">
    <location>
        <begin position="412"/>
        <end position="432"/>
    </location>
</feature>
<dbReference type="PANTHER" id="PTHR39463">
    <property type="entry name" value="MEDUSA"/>
    <property type="match status" value="1"/>
</dbReference>
<feature type="compositionally biased region" description="Polar residues" evidence="1">
    <location>
        <begin position="722"/>
        <end position="770"/>
    </location>
</feature>
<evidence type="ECO:0000259" key="2">
    <source>
        <dbReference type="Pfam" id="PF23305"/>
    </source>
</evidence>
<feature type="compositionally biased region" description="Low complexity" evidence="1">
    <location>
        <begin position="80"/>
        <end position="91"/>
    </location>
</feature>
<protein>
    <recommendedName>
        <fullName evidence="2">DUF7082 domain-containing protein</fullName>
    </recommendedName>
</protein>
<feature type="region of interest" description="Disordered" evidence="1">
    <location>
        <begin position="785"/>
        <end position="808"/>
    </location>
</feature>
<dbReference type="AlphaFoldDB" id="A0A9W8YJC7"/>
<dbReference type="OrthoDB" id="1751210at2759"/>
<name>A0A9W8YJC7_9PEZI</name>
<feature type="region of interest" description="Disordered" evidence="1">
    <location>
        <begin position="72"/>
        <end position="91"/>
    </location>
</feature>
<proteinExistence type="predicted"/>